<accession>A0A811JSU8</accession>
<dbReference type="EMBL" id="CAJFDH010000001">
    <property type="protein sequence ID" value="CAD5206346.1"/>
    <property type="molecule type" value="Genomic_DNA"/>
</dbReference>
<keyword evidence="8" id="KW-0539">Nucleus</keyword>
<dbReference type="SUPFAM" id="SSF49417">
    <property type="entry name" value="p53-like transcription factors"/>
    <property type="match status" value="1"/>
</dbReference>
<dbReference type="GO" id="GO:0005667">
    <property type="term" value="C:transcription regulator complex"/>
    <property type="evidence" value="ECO:0007669"/>
    <property type="project" value="TreeGrafter"/>
</dbReference>
<comment type="subcellular location">
    <subcellularLocation>
        <location evidence="2">Cytoplasm</location>
    </subcellularLocation>
    <subcellularLocation>
        <location evidence="1">Nucleus</location>
    </subcellularLocation>
</comment>
<keyword evidence="6" id="KW-0238">DNA-binding</keyword>
<dbReference type="GO" id="GO:0000981">
    <property type="term" value="F:DNA-binding transcription factor activity, RNA polymerase II-specific"/>
    <property type="evidence" value="ECO:0007669"/>
    <property type="project" value="TreeGrafter"/>
</dbReference>
<evidence type="ECO:0000256" key="1">
    <source>
        <dbReference type="ARBA" id="ARBA00004123"/>
    </source>
</evidence>
<dbReference type="InterPro" id="IPR014756">
    <property type="entry name" value="Ig_E-set"/>
</dbReference>
<dbReference type="Gene3D" id="2.60.40.340">
    <property type="entry name" value="Rel homology domain (RHD), DNA-binding domain"/>
    <property type="match status" value="1"/>
</dbReference>
<evidence type="ECO:0000256" key="3">
    <source>
        <dbReference type="ARBA" id="ARBA00022490"/>
    </source>
</evidence>
<dbReference type="GO" id="GO:0000978">
    <property type="term" value="F:RNA polymerase II cis-regulatory region sequence-specific DNA binding"/>
    <property type="evidence" value="ECO:0007669"/>
    <property type="project" value="TreeGrafter"/>
</dbReference>
<keyword evidence="4" id="KW-0597">Phosphoprotein</keyword>
<proteinExistence type="predicted"/>
<dbReference type="PANTHER" id="PTHR12533:SF7">
    <property type="entry name" value="NFAT NUCLEAR FACTOR, ISOFORM B"/>
    <property type="match status" value="1"/>
</dbReference>
<dbReference type="InterPro" id="IPR011539">
    <property type="entry name" value="RHD_DNA_bind_dom"/>
</dbReference>
<dbReference type="InterPro" id="IPR008967">
    <property type="entry name" value="p53-like_TF_DNA-bd_sf"/>
</dbReference>
<dbReference type="OrthoDB" id="5346094at2759"/>
<evidence type="ECO:0000259" key="9">
    <source>
        <dbReference type="PROSITE" id="PS50254"/>
    </source>
</evidence>
<dbReference type="GO" id="GO:0005634">
    <property type="term" value="C:nucleus"/>
    <property type="evidence" value="ECO:0007669"/>
    <property type="project" value="UniProtKB-SubCell"/>
</dbReference>
<evidence type="ECO:0000313" key="10">
    <source>
        <dbReference type="EMBL" id="CAD5206346.1"/>
    </source>
</evidence>
<feature type="domain" description="RHD" evidence="9">
    <location>
        <begin position="62"/>
        <end position="227"/>
    </location>
</feature>
<dbReference type="InterPro" id="IPR002909">
    <property type="entry name" value="IPT_dom"/>
</dbReference>
<dbReference type="AlphaFoldDB" id="A0A811JSU8"/>
<organism evidence="10 11">
    <name type="scientific">Bursaphelenchus okinawaensis</name>
    <dbReference type="NCBI Taxonomy" id="465554"/>
    <lineage>
        <taxon>Eukaryota</taxon>
        <taxon>Metazoa</taxon>
        <taxon>Ecdysozoa</taxon>
        <taxon>Nematoda</taxon>
        <taxon>Chromadorea</taxon>
        <taxon>Rhabditida</taxon>
        <taxon>Tylenchina</taxon>
        <taxon>Tylenchomorpha</taxon>
        <taxon>Aphelenchoidea</taxon>
        <taxon>Aphelenchoididae</taxon>
        <taxon>Bursaphelenchus</taxon>
    </lineage>
</organism>
<evidence type="ECO:0000256" key="7">
    <source>
        <dbReference type="ARBA" id="ARBA00023163"/>
    </source>
</evidence>
<evidence type="ECO:0000256" key="6">
    <source>
        <dbReference type="ARBA" id="ARBA00023125"/>
    </source>
</evidence>
<dbReference type="PANTHER" id="PTHR12533">
    <property type="entry name" value="NFAT"/>
    <property type="match status" value="1"/>
</dbReference>
<dbReference type="InterPro" id="IPR013783">
    <property type="entry name" value="Ig-like_fold"/>
</dbReference>
<keyword evidence="11" id="KW-1185">Reference proteome</keyword>
<evidence type="ECO:0000256" key="2">
    <source>
        <dbReference type="ARBA" id="ARBA00004496"/>
    </source>
</evidence>
<dbReference type="SUPFAM" id="SSF81296">
    <property type="entry name" value="E set domains"/>
    <property type="match status" value="1"/>
</dbReference>
<dbReference type="Proteomes" id="UP000614601">
    <property type="component" value="Unassembled WGS sequence"/>
</dbReference>
<evidence type="ECO:0000256" key="5">
    <source>
        <dbReference type="ARBA" id="ARBA00023015"/>
    </source>
</evidence>
<evidence type="ECO:0000256" key="4">
    <source>
        <dbReference type="ARBA" id="ARBA00022553"/>
    </source>
</evidence>
<dbReference type="Pfam" id="PF00554">
    <property type="entry name" value="RHD_DNA_bind"/>
    <property type="match status" value="1"/>
</dbReference>
<dbReference type="InterPro" id="IPR032397">
    <property type="entry name" value="RHD_dimer"/>
</dbReference>
<name>A0A811JSU8_9BILA</name>
<reference evidence="10" key="1">
    <citation type="submission" date="2020-09" db="EMBL/GenBank/DDBJ databases">
        <authorList>
            <person name="Kikuchi T."/>
        </authorList>
    </citation>
    <scope>NUCLEOTIDE SEQUENCE</scope>
    <source>
        <strain evidence="10">SH1</strain>
    </source>
</reference>
<dbReference type="SMART" id="SM00429">
    <property type="entry name" value="IPT"/>
    <property type="match status" value="1"/>
</dbReference>
<protein>
    <recommendedName>
        <fullName evidence="9">RHD domain-containing protein</fullName>
    </recommendedName>
</protein>
<comment type="caution">
    <text evidence="10">The sequence shown here is derived from an EMBL/GenBank/DDBJ whole genome shotgun (WGS) entry which is preliminary data.</text>
</comment>
<dbReference type="EMBL" id="CAJFCW020000001">
    <property type="protein sequence ID" value="CAG9081404.1"/>
    <property type="molecule type" value="Genomic_DNA"/>
</dbReference>
<evidence type="ECO:0000313" key="11">
    <source>
        <dbReference type="Proteomes" id="UP000614601"/>
    </source>
</evidence>
<dbReference type="Pfam" id="PF16179">
    <property type="entry name" value="RHD_dimer"/>
    <property type="match status" value="1"/>
</dbReference>
<gene>
    <name evidence="10" type="ORF">BOKJ2_LOCUS1030</name>
</gene>
<dbReference type="InterPro" id="IPR037059">
    <property type="entry name" value="RHD_DNA_bind_dom_sf"/>
</dbReference>
<keyword evidence="3" id="KW-0963">Cytoplasm</keyword>
<dbReference type="InterPro" id="IPR008366">
    <property type="entry name" value="NFAT"/>
</dbReference>
<evidence type="ECO:0000256" key="8">
    <source>
        <dbReference type="ARBA" id="ARBA00023242"/>
    </source>
</evidence>
<dbReference type="Gene3D" id="2.60.40.10">
    <property type="entry name" value="Immunoglobulins"/>
    <property type="match status" value="1"/>
</dbReference>
<keyword evidence="7" id="KW-0804">Transcription</keyword>
<dbReference type="PROSITE" id="PS50254">
    <property type="entry name" value="REL_2"/>
    <property type="match status" value="1"/>
</dbReference>
<dbReference type="GO" id="GO:0005737">
    <property type="term" value="C:cytoplasm"/>
    <property type="evidence" value="ECO:0007669"/>
    <property type="project" value="UniProtKB-SubCell"/>
</dbReference>
<keyword evidence="5" id="KW-0805">Transcription regulation</keyword>
<dbReference type="Proteomes" id="UP000783686">
    <property type="component" value="Unassembled WGS sequence"/>
</dbReference>
<sequence length="390" mass="44291">MTDKDFIGVPGTSSFVPSSDPVPFTLDDWCAPVWNNDETNGSKSLQVQTEPMTSKQISVLKQPEEQHRARYLSEGSRGAIKDRSGTSHCTIKLDGYYRPTRVEIYAANGTGALSPHQFYKLIPVSGKSATTTPCKQVVGHDGIDCLEVMLRPENDMTAVLDCIGILKICSYNNRQRRQRRTTTADSGENLNSISTRICFRAFVTVAQDQIQIIKTFTEPIRCVQQLGVPEVLKMSLSKAQASGGQEMFIIGRNFDRNTTVLFREYTDSGTLSWNAEAEIQKPYFHQCHIVCLVPEYPNKFRGSTVSVTVKCGQKFSHPNTFEYLACEEQEDEWCPPGSPRPSIKRPYYQRPNQWENNMYDMPYFEYEMNNSGYYGNYDEATDQSKKPREM</sequence>